<gene>
    <name evidence="1" type="ORF">ABEB36_014746</name>
</gene>
<evidence type="ECO:0000313" key="2">
    <source>
        <dbReference type="Proteomes" id="UP001566132"/>
    </source>
</evidence>
<reference evidence="1 2" key="1">
    <citation type="submission" date="2024-05" db="EMBL/GenBank/DDBJ databases">
        <title>Genetic variation in Jamaican populations of the coffee berry borer (Hypothenemus hampei).</title>
        <authorList>
            <person name="Errbii M."/>
            <person name="Myrie A."/>
        </authorList>
    </citation>
    <scope>NUCLEOTIDE SEQUENCE [LARGE SCALE GENOMIC DNA]</scope>
    <source>
        <strain evidence="1">JA-Hopewell-2020-01-JO</strain>
        <tissue evidence="1">Whole body</tissue>
    </source>
</reference>
<sequence length="111" mass="13166">MAFQVLLENWRLFQRNKIKMANSYPCNFHYNNVHLMQATISFSHESGEIMIRKDLITITIYRNNFSGYTPENDTIINITILINDQIFIGTLTLPNVNIREEILDQLRNFER</sequence>
<dbReference type="Proteomes" id="UP001566132">
    <property type="component" value="Unassembled WGS sequence"/>
</dbReference>
<organism evidence="1 2">
    <name type="scientific">Hypothenemus hampei</name>
    <name type="common">Coffee berry borer</name>
    <dbReference type="NCBI Taxonomy" id="57062"/>
    <lineage>
        <taxon>Eukaryota</taxon>
        <taxon>Metazoa</taxon>
        <taxon>Ecdysozoa</taxon>
        <taxon>Arthropoda</taxon>
        <taxon>Hexapoda</taxon>
        <taxon>Insecta</taxon>
        <taxon>Pterygota</taxon>
        <taxon>Neoptera</taxon>
        <taxon>Endopterygota</taxon>
        <taxon>Coleoptera</taxon>
        <taxon>Polyphaga</taxon>
        <taxon>Cucujiformia</taxon>
        <taxon>Curculionidae</taxon>
        <taxon>Scolytinae</taxon>
        <taxon>Hypothenemus</taxon>
    </lineage>
</organism>
<name>A0ABD1E2Q4_HYPHA</name>
<proteinExistence type="predicted"/>
<dbReference type="EMBL" id="JBDJPC010000013">
    <property type="protein sequence ID" value="KAL1488963.1"/>
    <property type="molecule type" value="Genomic_DNA"/>
</dbReference>
<keyword evidence="2" id="KW-1185">Reference proteome</keyword>
<evidence type="ECO:0000313" key="1">
    <source>
        <dbReference type="EMBL" id="KAL1488963.1"/>
    </source>
</evidence>
<comment type="caution">
    <text evidence="1">The sequence shown here is derived from an EMBL/GenBank/DDBJ whole genome shotgun (WGS) entry which is preliminary data.</text>
</comment>
<protein>
    <submittedName>
        <fullName evidence="1">Uncharacterized protein</fullName>
    </submittedName>
</protein>
<accession>A0ABD1E2Q4</accession>
<dbReference type="AlphaFoldDB" id="A0ABD1E2Q4"/>